<evidence type="ECO:0000259" key="1">
    <source>
        <dbReference type="Pfam" id="PF13349"/>
    </source>
</evidence>
<comment type="caution">
    <text evidence="2">The sequence shown here is derived from an EMBL/GenBank/DDBJ whole genome shotgun (WGS) entry which is preliminary data.</text>
</comment>
<dbReference type="Pfam" id="PF13349">
    <property type="entry name" value="DUF4097"/>
    <property type="match status" value="1"/>
</dbReference>
<sequence length="277" mass="30425">MKKFIGLGLIVIGCGFLSLTISSLFSSGKTLNEGNRYSENVDSFQTIDLTSTSLDWDIQRYSGDEIIVELSNDDKQVNIHSRQQGDTLKLEIKEEGFKLFSFNFQGRNKVHVQLPIRYENALKVQTVSGDVHINDDLNLSSWRVKTVSGDVLTRDLSATKTDINTTSGNIHIQHIDGETVKLNNVSGDSLIEKLTGELDVNAVSGDIRVGLKGKYRTSVKTVSGDVNIELYKENTNLTMKTVSGKIFVDPGFTGKIGDSAAEVTVSTTSGDIRVTER</sequence>
<gene>
    <name evidence="2" type="ORF">ACFFH4_23230</name>
</gene>
<organism evidence="2 3">
    <name type="scientific">Halalkalibacter alkalisediminis</name>
    <dbReference type="NCBI Taxonomy" id="935616"/>
    <lineage>
        <taxon>Bacteria</taxon>
        <taxon>Bacillati</taxon>
        <taxon>Bacillota</taxon>
        <taxon>Bacilli</taxon>
        <taxon>Bacillales</taxon>
        <taxon>Bacillaceae</taxon>
        <taxon>Halalkalibacter</taxon>
    </lineage>
</organism>
<proteinExistence type="predicted"/>
<dbReference type="RefSeq" id="WP_273843825.1">
    <property type="nucleotide sequence ID" value="NZ_JAQQWT010000007.1"/>
</dbReference>
<dbReference type="PANTHER" id="PTHR34094:SF1">
    <property type="entry name" value="PROTEIN FAM185A"/>
    <property type="match status" value="1"/>
</dbReference>
<evidence type="ECO:0000313" key="2">
    <source>
        <dbReference type="EMBL" id="MFC0561799.1"/>
    </source>
</evidence>
<evidence type="ECO:0000313" key="3">
    <source>
        <dbReference type="Proteomes" id="UP001589833"/>
    </source>
</evidence>
<reference evidence="2 3" key="1">
    <citation type="submission" date="2024-09" db="EMBL/GenBank/DDBJ databases">
        <authorList>
            <person name="Sun Q."/>
            <person name="Mori K."/>
        </authorList>
    </citation>
    <scope>NUCLEOTIDE SEQUENCE [LARGE SCALE GENOMIC DNA]</scope>
    <source>
        <strain evidence="2 3">NCAIM B.02301</strain>
    </source>
</reference>
<name>A0ABV6NMX9_9BACI</name>
<dbReference type="EMBL" id="JBHLTR010000082">
    <property type="protein sequence ID" value="MFC0561799.1"/>
    <property type="molecule type" value="Genomic_DNA"/>
</dbReference>
<dbReference type="Proteomes" id="UP001589833">
    <property type="component" value="Unassembled WGS sequence"/>
</dbReference>
<accession>A0ABV6NMX9</accession>
<dbReference type="InterPro" id="IPR025164">
    <property type="entry name" value="Toastrack_DUF4097"/>
</dbReference>
<keyword evidence="3" id="KW-1185">Reference proteome</keyword>
<dbReference type="PANTHER" id="PTHR34094">
    <property type="match status" value="1"/>
</dbReference>
<feature type="domain" description="DUF4097" evidence="1">
    <location>
        <begin position="45"/>
        <end position="274"/>
    </location>
</feature>
<protein>
    <submittedName>
        <fullName evidence="2">DUF4097 family beta strand repeat-containing protein</fullName>
    </submittedName>
</protein>